<evidence type="ECO:0000256" key="6">
    <source>
        <dbReference type="ARBA" id="ARBA00022857"/>
    </source>
</evidence>
<dbReference type="PANTHER" id="PTHR43539">
    <property type="entry name" value="FLAVIN-BINDING MONOOXYGENASE-LIKE PROTEIN (AFU_ORTHOLOGUE AFUA_4G09220)"/>
    <property type="match status" value="1"/>
</dbReference>
<dbReference type="GO" id="GO:0050660">
    <property type="term" value="F:flavin adenine dinucleotide binding"/>
    <property type="evidence" value="ECO:0007669"/>
    <property type="project" value="InterPro"/>
</dbReference>
<evidence type="ECO:0000313" key="12">
    <source>
        <dbReference type="Proteomes" id="UP000237000"/>
    </source>
</evidence>
<evidence type="ECO:0000256" key="4">
    <source>
        <dbReference type="ARBA" id="ARBA00022630"/>
    </source>
</evidence>
<reference evidence="12" key="1">
    <citation type="submission" date="2016-06" db="EMBL/GenBank/DDBJ databases">
        <title>Parallel loss of symbiosis genes in relatives of nitrogen-fixing non-legume Parasponia.</title>
        <authorList>
            <person name="Van Velzen R."/>
            <person name="Holmer R."/>
            <person name="Bu F."/>
            <person name="Rutten L."/>
            <person name="Van Zeijl A."/>
            <person name="Liu W."/>
            <person name="Santuari L."/>
            <person name="Cao Q."/>
            <person name="Sharma T."/>
            <person name="Shen D."/>
            <person name="Roswanjaya Y."/>
            <person name="Wardhani T."/>
            <person name="Kalhor M.S."/>
            <person name="Jansen J."/>
            <person name="Van den Hoogen J."/>
            <person name="Gungor B."/>
            <person name="Hartog M."/>
            <person name="Hontelez J."/>
            <person name="Verver J."/>
            <person name="Yang W.-C."/>
            <person name="Schijlen E."/>
            <person name="Repin R."/>
            <person name="Schilthuizen M."/>
            <person name="Schranz E."/>
            <person name="Heidstra R."/>
            <person name="Miyata K."/>
            <person name="Fedorova E."/>
            <person name="Kohlen W."/>
            <person name="Bisseling T."/>
            <person name="Smit S."/>
            <person name="Geurts R."/>
        </authorList>
    </citation>
    <scope>NUCLEOTIDE SEQUENCE [LARGE SCALE GENOMIC DNA]</scope>
    <source>
        <strain evidence="12">cv. RG33-2</strain>
    </source>
</reference>
<dbReference type="PIRSF" id="PIRSF000332">
    <property type="entry name" value="FMO"/>
    <property type="match status" value="1"/>
</dbReference>
<dbReference type="EMBL" id="JXTC01000659">
    <property type="protein sequence ID" value="PON41506.1"/>
    <property type="molecule type" value="Genomic_DNA"/>
</dbReference>
<dbReference type="Proteomes" id="UP000237000">
    <property type="component" value="Unassembled WGS sequence"/>
</dbReference>
<evidence type="ECO:0000256" key="8">
    <source>
        <dbReference type="ARBA" id="ARBA00023070"/>
    </source>
</evidence>
<dbReference type="Gene3D" id="3.50.50.60">
    <property type="entry name" value="FAD/NAD(P)-binding domain"/>
    <property type="match status" value="1"/>
</dbReference>
<dbReference type="SUPFAM" id="SSF51905">
    <property type="entry name" value="FAD/NAD(P)-binding domain"/>
    <property type="match status" value="2"/>
</dbReference>
<evidence type="ECO:0000256" key="2">
    <source>
        <dbReference type="ARBA" id="ARBA00004814"/>
    </source>
</evidence>
<dbReference type="AlphaFoldDB" id="A0A2P5AYB9"/>
<evidence type="ECO:0000256" key="1">
    <source>
        <dbReference type="ARBA" id="ARBA00001974"/>
    </source>
</evidence>
<comment type="pathway">
    <text evidence="2">Plant hormone metabolism; auxin biosynthesis.</text>
</comment>
<organism evidence="11 12">
    <name type="scientific">Trema orientale</name>
    <name type="common">Charcoal tree</name>
    <name type="synonym">Celtis orientalis</name>
    <dbReference type="NCBI Taxonomy" id="63057"/>
    <lineage>
        <taxon>Eukaryota</taxon>
        <taxon>Viridiplantae</taxon>
        <taxon>Streptophyta</taxon>
        <taxon>Embryophyta</taxon>
        <taxon>Tracheophyta</taxon>
        <taxon>Spermatophyta</taxon>
        <taxon>Magnoliopsida</taxon>
        <taxon>eudicotyledons</taxon>
        <taxon>Gunneridae</taxon>
        <taxon>Pentapetalae</taxon>
        <taxon>rosids</taxon>
        <taxon>fabids</taxon>
        <taxon>Rosales</taxon>
        <taxon>Cannabaceae</taxon>
        <taxon>Trema</taxon>
    </lineage>
</organism>
<keyword evidence="4 10" id="KW-0285">Flavoprotein</keyword>
<accession>A0A2P5AYB9</accession>
<keyword evidence="5 10" id="KW-0274">FAD</keyword>
<keyword evidence="12" id="KW-1185">Reference proteome</keyword>
<evidence type="ECO:0000256" key="5">
    <source>
        <dbReference type="ARBA" id="ARBA00022827"/>
    </source>
</evidence>
<evidence type="ECO:0000256" key="10">
    <source>
        <dbReference type="RuleBase" id="RU361177"/>
    </source>
</evidence>
<gene>
    <name evidence="11" type="ORF">TorRG33x02_337900</name>
</gene>
<dbReference type="InterPro" id="IPR036188">
    <property type="entry name" value="FAD/NAD-bd_sf"/>
</dbReference>
<comment type="similarity">
    <text evidence="3 10">Belongs to the FMO family.</text>
</comment>
<comment type="catalytic activity">
    <reaction evidence="9">
        <text>indole-3-pyruvate + NADPH + O2 + H(+) = (indol-3-yl)acetate + CO2 + NADP(+) + H2O</text>
        <dbReference type="Rhea" id="RHEA:34331"/>
        <dbReference type="ChEBI" id="CHEBI:15377"/>
        <dbReference type="ChEBI" id="CHEBI:15378"/>
        <dbReference type="ChEBI" id="CHEBI:15379"/>
        <dbReference type="ChEBI" id="CHEBI:16526"/>
        <dbReference type="ChEBI" id="CHEBI:17640"/>
        <dbReference type="ChEBI" id="CHEBI:30854"/>
        <dbReference type="ChEBI" id="CHEBI:57783"/>
        <dbReference type="ChEBI" id="CHEBI:58349"/>
        <dbReference type="EC" id="1.14.13.168"/>
    </reaction>
</comment>
<evidence type="ECO:0000256" key="7">
    <source>
        <dbReference type="ARBA" id="ARBA00023002"/>
    </source>
</evidence>
<dbReference type="GO" id="GO:0050661">
    <property type="term" value="F:NADP binding"/>
    <property type="evidence" value="ECO:0007669"/>
    <property type="project" value="InterPro"/>
</dbReference>
<sequence length="374" mass="41564">MEEVEVIIVGAGPSGLATSACLSRRNISNIVLEREECCGSLWKKRSYDRVKLHLAKQFCELPHMPYPKGTPQFVPKNEFIQYLDNYVSHFGITPRYLRTVEAAIFDVDIGKWRVAVRNTGLGVEEVYYGEFLVVATGENSEGYIPVIKGFESFRGVYMHSSSYVNGVEFEGKDVLVVGSGNSGMEIAYDLTHWKAKTSICVRGPIHVLTKEIVFVAMFLLQFFHVKLIDIMAVALGKLKYGNLSKFGLPSPKKGPFFLKATTGRSATIDVGCVEKIKAGEVKVFPSITSIEGNEIKFENGKIDRFDAIIFATGYRSTDKDYLFDDSGMPKESFPNHWKGKNGLYCAGFARRGLLGISDDAENIAKDISIALNKN</sequence>
<dbReference type="OrthoDB" id="66881at2759"/>
<proteinExistence type="inferred from homology"/>
<evidence type="ECO:0000313" key="11">
    <source>
        <dbReference type="EMBL" id="PON41506.1"/>
    </source>
</evidence>
<comment type="caution">
    <text evidence="11">The sequence shown here is derived from an EMBL/GenBank/DDBJ whole genome shotgun (WGS) entry which is preliminary data.</text>
</comment>
<dbReference type="PANTHER" id="PTHR43539:SF9">
    <property type="entry name" value="INDOLE-3-PYRUVATE MONOOXYGENASE YUCCA11-RELATED"/>
    <property type="match status" value="1"/>
</dbReference>
<keyword evidence="6" id="KW-0521">NADP</keyword>
<keyword evidence="10" id="KW-0503">Monooxygenase</keyword>
<keyword evidence="7 10" id="KW-0560">Oxidoreductase</keyword>
<dbReference type="GO" id="GO:0004499">
    <property type="term" value="F:N,N-dimethylaniline monooxygenase activity"/>
    <property type="evidence" value="ECO:0007669"/>
    <property type="project" value="InterPro"/>
</dbReference>
<dbReference type="GO" id="GO:0009851">
    <property type="term" value="P:auxin biosynthetic process"/>
    <property type="evidence" value="ECO:0007669"/>
    <property type="project" value="UniProtKB-KW"/>
</dbReference>
<dbReference type="InParanoid" id="A0A2P5AYB9"/>
<dbReference type="EC" id="1.-.-.-" evidence="10"/>
<keyword evidence="8" id="KW-0073">Auxin biosynthesis</keyword>
<dbReference type="STRING" id="63057.A0A2P5AYB9"/>
<comment type="cofactor">
    <cofactor evidence="1 10">
        <name>FAD</name>
        <dbReference type="ChEBI" id="CHEBI:57692"/>
    </cofactor>
</comment>
<protein>
    <recommendedName>
        <fullName evidence="10">Flavin-containing monooxygenase</fullName>
        <ecNumber evidence="10">1.-.-.-</ecNumber>
    </recommendedName>
</protein>
<dbReference type="InterPro" id="IPR020946">
    <property type="entry name" value="Flavin_mOase-like"/>
</dbReference>
<evidence type="ECO:0000256" key="9">
    <source>
        <dbReference type="ARBA" id="ARBA00047707"/>
    </source>
</evidence>
<name>A0A2P5AYB9_TREOI</name>
<dbReference type="InterPro" id="IPR000960">
    <property type="entry name" value="Flavin_mOase"/>
</dbReference>
<evidence type="ECO:0000256" key="3">
    <source>
        <dbReference type="ARBA" id="ARBA00009183"/>
    </source>
</evidence>
<dbReference type="PRINTS" id="PR00368">
    <property type="entry name" value="FADPNR"/>
</dbReference>
<dbReference type="PRINTS" id="PR00469">
    <property type="entry name" value="PNDRDTASEII"/>
</dbReference>
<dbReference type="Pfam" id="PF00743">
    <property type="entry name" value="FMO-like"/>
    <property type="match status" value="1"/>
</dbReference>
<dbReference type="GO" id="GO:0103075">
    <property type="term" value="F:indole-3-pyruvate monooxygenase activity"/>
    <property type="evidence" value="ECO:0007669"/>
    <property type="project" value="UniProtKB-EC"/>
</dbReference>
<dbReference type="InterPro" id="IPR050982">
    <property type="entry name" value="Auxin_biosynth/cation_transpt"/>
</dbReference>